<proteinExistence type="predicted"/>
<dbReference type="Pfam" id="PF00486">
    <property type="entry name" value="Trans_reg_C"/>
    <property type="match status" value="1"/>
</dbReference>
<dbReference type="Gene3D" id="1.10.10.10">
    <property type="entry name" value="Winged helix-like DNA-binding domain superfamily/Winged helix DNA-binding domain"/>
    <property type="match status" value="1"/>
</dbReference>
<dbReference type="PROSITE" id="PS51755">
    <property type="entry name" value="OMPR_PHOB"/>
    <property type="match status" value="1"/>
</dbReference>
<organism evidence="4">
    <name type="scientific">Tunturiibacter empetritectus</name>
    <dbReference type="NCBI Taxonomy" id="3069691"/>
    <lineage>
        <taxon>Bacteria</taxon>
        <taxon>Pseudomonadati</taxon>
        <taxon>Acidobacteriota</taxon>
        <taxon>Terriglobia</taxon>
        <taxon>Terriglobales</taxon>
        <taxon>Acidobacteriaceae</taxon>
        <taxon>Tunturiibacter</taxon>
    </lineage>
</organism>
<protein>
    <submittedName>
        <fullName evidence="4">Winged helix-turn-helix domain-containing protein</fullName>
    </submittedName>
</protein>
<dbReference type="SUPFAM" id="SSF46894">
    <property type="entry name" value="C-terminal effector domain of the bipartite response regulators"/>
    <property type="match status" value="1"/>
</dbReference>
<gene>
    <name evidence="4" type="ORF">RBB75_16730</name>
</gene>
<dbReference type="SUPFAM" id="SSF48452">
    <property type="entry name" value="TPR-like"/>
    <property type="match status" value="1"/>
</dbReference>
<dbReference type="EMBL" id="CP132932">
    <property type="protein sequence ID" value="XCB26065.1"/>
    <property type="molecule type" value="Genomic_DNA"/>
</dbReference>
<feature type="DNA-binding region" description="OmpR/PhoB-type" evidence="2">
    <location>
        <begin position="14"/>
        <end position="107"/>
    </location>
</feature>
<dbReference type="RefSeq" id="WP_257031061.1">
    <property type="nucleotide sequence ID" value="NZ_CP132931.1"/>
</dbReference>
<dbReference type="GO" id="GO:0003677">
    <property type="term" value="F:DNA binding"/>
    <property type="evidence" value="ECO:0007669"/>
    <property type="project" value="UniProtKB-UniRule"/>
</dbReference>
<dbReference type="InterPro" id="IPR011990">
    <property type="entry name" value="TPR-like_helical_dom_sf"/>
</dbReference>
<feature type="domain" description="OmpR/PhoB-type" evidence="3">
    <location>
        <begin position="14"/>
        <end position="107"/>
    </location>
</feature>
<dbReference type="AlphaFoldDB" id="A0AAU7ZAQ5"/>
<keyword evidence="1 2" id="KW-0238">DNA-binding</keyword>
<evidence type="ECO:0000256" key="1">
    <source>
        <dbReference type="ARBA" id="ARBA00023125"/>
    </source>
</evidence>
<sequence>MTHGFSKKNQSSVEYAYRFGDFELHPDERLLKKARVPVPLQPKAFDALLCLIRRAGRLVSKQELIETLWPSVHVSESNLTNTIVNLRKIIGRDTIRTVSKHGYRFELAVTGEPGVAQATYERFTRAKELTIQRSLESMQLARDLYWTCLAVDPSFAPAWAWLGRCCWFLDKFSSSSSVNLELAHAAFQRAFALDPDLACAHQFYTLIQVDTGHANEALDRLLERLRRHPGEPESFTSLVQVFRFRGLLQQSVKAHHRGVELDPALVTSVAHTLFLSGEYASAIEHYSGRAAYYLDAAAWAALGNRRRAISLLRDRLNGMALSKLMVALMSSLLAVLEGRTSEAVQLMETADTTREPEILVYFARHYGRLKMTDLAVEAIKQAAQSGFVCATATLSSDPWLSAVRKHPEFNSLLHNAETFVEESRSSLAAFSKSWLS</sequence>
<dbReference type="GO" id="GO:0006355">
    <property type="term" value="P:regulation of DNA-templated transcription"/>
    <property type="evidence" value="ECO:0007669"/>
    <property type="project" value="InterPro"/>
</dbReference>
<name>A0AAU7ZAQ5_9BACT</name>
<dbReference type="InterPro" id="IPR036388">
    <property type="entry name" value="WH-like_DNA-bd_sf"/>
</dbReference>
<accession>A0AAU7ZAQ5</accession>
<reference evidence="4" key="1">
    <citation type="submission" date="2023-08" db="EMBL/GenBank/DDBJ databases">
        <authorList>
            <person name="Messyasz A."/>
            <person name="Mannisto M.K."/>
            <person name="Kerkhof L.J."/>
            <person name="Haggblom M."/>
        </authorList>
    </citation>
    <scope>NUCLEOTIDE SEQUENCE</scope>
    <source>
        <strain evidence="4">M8UP23</strain>
    </source>
</reference>
<dbReference type="GO" id="GO:0000160">
    <property type="term" value="P:phosphorelay signal transduction system"/>
    <property type="evidence" value="ECO:0007669"/>
    <property type="project" value="InterPro"/>
</dbReference>
<dbReference type="CDD" id="cd00383">
    <property type="entry name" value="trans_reg_C"/>
    <property type="match status" value="1"/>
</dbReference>
<dbReference type="InterPro" id="IPR001867">
    <property type="entry name" value="OmpR/PhoB-type_DNA-bd"/>
</dbReference>
<evidence type="ECO:0000259" key="3">
    <source>
        <dbReference type="PROSITE" id="PS51755"/>
    </source>
</evidence>
<evidence type="ECO:0000313" key="4">
    <source>
        <dbReference type="EMBL" id="XCB26065.1"/>
    </source>
</evidence>
<dbReference type="Gene3D" id="1.25.40.10">
    <property type="entry name" value="Tetratricopeptide repeat domain"/>
    <property type="match status" value="1"/>
</dbReference>
<dbReference type="SMART" id="SM00862">
    <property type="entry name" value="Trans_reg_C"/>
    <property type="match status" value="1"/>
</dbReference>
<reference evidence="4" key="2">
    <citation type="journal article" date="2024" name="Environ. Microbiol.">
        <title>Genome analysis and description of Tunturibacter gen. nov. expands the diversity of Terriglobia in tundra soils.</title>
        <authorList>
            <person name="Messyasz A."/>
            <person name="Mannisto M.K."/>
            <person name="Kerkhof L.J."/>
            <person name="Haggblom M.M."/>
        </authorList>
    </citation>
    <scope>NUCLEOTIDE SEQUENCE</scope>
    <source>
        <strain evidence="4">M8UP23</strain>
    </source>
</reference>
<evidence type="ECO:0000256" key="2">
    <source>
        <dbReference type="PROSITE-ProRule" id="PRU01091"/>
    </source>
</evidence>
<dbReference type="InterPro" id="IPR016032">
    <property type="entry name" value="Sig_transdc_resp-reg_C-effctor"/>
</dbReference>
<dbReference type="KEGG" id="temp:RBB75_16730"/>